<gene>
    <name evidence="2" type="ORF">EV643_13231</name>
</gene>
<protein>
    <submittedName>
        <fullName evidence="2">Transcriptional regulator with AbiEi antitoxin domain of type IV toxin-antitoxin system</fullName>
    </submittedName>
</protein>
<sequence length="168" mass="17802">MESAASVLGFAQRIPEQEVVALPDNERFPKALAGDWRYVRIELQSSAIATVNGLPSWTLEGLLVGIAARPSAYKDVAGLGQWLAEAAPGVDTANVVELLQPMGNATRQRAAYLLAASDSEHAAAAIVEAYPPSEIAWLGPREAGGFFDSNTKVNDTLLFNYLSIGTGS</sequence>
<evidence type="ECO:0000313" key="3">
    <source>
        <dbReference type="Proteomes" id="UP000295388"/>
    </source>
</evidence>
<dbReference type="InterPro" id="IPR018547">
    <property type="entry name" value="AbiEi_C"/>
</dbReference>
<dbReference type="Proteomes" id="UP000295388">
    <property type="component" value="Unassembled WGS sequence"/>
</dbReference>
<comment type="caution">
    <text evidence="2">The sequence shown here is derived from an EMBL/GenBank/DDBJ whole genome shotgun (WGS) entry which is preliminary data.</text>
</comment>
<evidence type="ECO:0000259" key="1">
    <source>
        <dbReference type="Pfam" id="PF09407"/>
    </source>
</evidence>
<organism evidence="2 3">
    <name type="scientific">Kribbella caucasensis</name>
    <dbReference type="NCBI Taxonomy" id="2512215"/>
    <lineage>
        <taxon>Bacteria</taxon>
        <taxon>Bacillati</taxon>
        <taxon>Actinomycetota</taxon>
        <taxon>Actinomycetes</taxon>
        <taxon>Propionibacteriales</taxon>
        <taxon>Kribbellaceae</taxon>
        <taxon>Kribbella</taxon>
    </lineage>
</organism>
<keyword evidence="3" id="KW-1185">Reference proteome</keyword>
<dbReference type="AlphaFoldDB" id="A0A4R6JFX4"/>
<dbReference type="SUPFAM" id="SSF160887">
    <property type="entry name" value="Rv2827c C-terminal domain-like"/>
    <property type="match status" value="1"/>
</dbReference>
<name>A0A4R6JFX4_9ACTN</name>
<accession>A0A4R6JFX4</accession>
<dbReference type="EMBL" id="SNWQ01000032">
    <property type="protein sequence ID" value="TDO33496.1"/>
    <property type="molecule type" value="Genomic_DNA"/>
</dbReference>
<proteinExistence type="predicted"/>
<reference evidence="2 3" key="1">
    <citation type="submission" date="2019-03" db="EMBL/GenBank/DDBJ databases">
        <title>Genomic Encyclopedia of Type Strains, Phase III (KMG-III): the genomes of soil and plant-associated and newly described type strains.</title>
        <authorList>
            <person name="Whitman W."/>
        </authorList>
    </citation>
    <scope>NUCLEOTIDE SEQUENCE [LARGE SCALE GENOMIC DNA]</scope>
    <source>
        <strain evidence="2 3">VKM Ac-2527</strain>
    </source>
</reference>
<feature type="domain" description="AbiEi antitoxin C-terminal" evidence="1">
    <location>
        <begin position="2"/>
        <end position="114"/>
    </location>
</feature>
<dbReference type="Pfam" id="PF09407">
    <property type="entry name" value="AbiEi_1"/>
    <property type="match status" value="1"/>
</dbReference>
<evidence type="ECO:0000313" key="2">
    <source>
        <dbReference type="EMBL" id="TDO33496.1"/>
    </source>
</evidence>